<feature type="transmembrane region" description="Helical" evidence="6">
    <location>
        <begin position="384"/>
        <end position="405"/>
    </location>
</feature>
<dbReference type="InterPro" id="IPR030191">
    <property type="entry name" value="CodB"/>
</dbReference>
<reference evidence="7" key="1">
    <citation type="journal article" date="2014" name="Int. J. Syst. Evol. Microbiol.">
        <title>Complete genome sequence of Corynebacterium casei LMG S-19264T (=DSM 44701T), isolated from a smear-ripened cheese.</title>
        <authorList>
            <consortium name="US DOE Joint Genome Institute (JGI-PGF)"/>
            <person name="Walter F."/>
            <person name="Albersmeier A."/>
            <person name="Kalinowski J."/>
            <person name="Ruckert C."/>
        </authorList>
    </citation>
    <scope>NUCLEOTIDE SEQUENCE</scope>
    <source>
        <strain evidence="7">JCM 3276</strain>
    </source>
</reference>
<keyword evidence="3 6" id="KW-0812">Transmembrane</keyword>
<sequence>MASPPPTAERSPDHDDYALERVPASARYSWFSVATQRFGQLSALAQFLLGATLGLGMSFWDAVLAITLGSVLLEIVTILIGVAGMREGLSTSVLARWCGFGSKGSAVIGAIIALSLIGWFGVQNAVFAEGLHSLAGGLPVWAWALLGGAAVTAIVVFGFGSMAWTAYVTVPAFLVLAAISVIAELSRHSIGELVSAPPPGEPLSLAAGATIVAGGFIVGAVMTPDMTRFNRSVGDVVKQTLVGVTLGEYVVGLIGVLLAQAAKTSDVVMIITGASGVIGTVVLVASILKINDWNLYSSSLGLVNVIDVLFRRRLGRATVTLVVGGIGAVLSAAGILSSFVPMLMLIGVLIPPVAGIMIAEYFVVRAWRGDLDESRARGALPDHAPDWVPASLIAWIAAAAVGHFVTAGIPAVNSLAVGFAVYAVIGKLGYVRRSTPLSDTKAAGVPAPATE</sequence>
<dbReference type="InterPro" id="IPR001248">
    <property type="entry name" value="Pur-cyt_permease"/>
</dbReference>
<dbReference type="CDD" id="cd11484">
    <property type="entry name" value="SLC-NCS1sbd_CobB-like"/>
    <property type="match status" value="1"/>
</dbReference>
<comment type="caution">
    <text evidence="7">The sequence shown here is derived from an EMBL/GenBank/DDBJ whole genome shotgun (WGS) entry which is preliminary data.</text>
</comment>
<evidence type="ECO:0000256" key="6">
    <source>
        <dbReference type="SAM" id="Phobius"/>
    </source>
</evidence>
<dbReference type="AlphaFoldDB" id="A0A918LCB9"/>
<evidence type="ECO:0000313" key="7">
    <source>
        <dbReference type="EMBL" id="GGS29597.1"/>
    </source>
</evidence>
<feature type="transmembrane region" description="Helical" evidence="6">
    <location>
        <begin position="317"/>
        <end position="336"/>
    </location>
</feature>
<dbReference type="GO" id="GO:0005886">
    <property type="term" value="C:plasma membrane"/>
    <property type="evidence" value="ECO:0007669"/>
    <property type="project" value="TreeGrafter"/>
</dbReference>
<feature type="transmembrane region" description="Helical" evidence="6">
    <location>
        <begin position="241"/>
        <end position="261"/>
    </location>
</feature>
<feature type="transmembrane region" description="Helical" evidence="6">
    <location>
        <begin position="203"/>
        <end position="221"/>
    </location>
</feature>
<dbReference type="RefSeq" id="WP_229786832.1">
    <property type="nucleotide sequence ID" value="NZ_BMRB01000002.1"/>
</dbReference>
<organism evidence="7 8">
    <name type="scientific">Actinokineospora fastidiosa</name>
    <dbReference type="NCBI Taxonomy" id="1816"/>
    <lineage>
        <taxon>Bacteria</taxon>
        <taxon>Bacillati</taxon>
        <taxon>Actinomycetota</taxon>
        <taxon>Actinomycetes</taxon>
        <taxon>Pseudonocardiales</taxon>
        <taxon>Pseudonocardiaceae</taxon>
        <taxon>Actinokineospora</taxon>
    </lineage>
</organism>
<accession>A0A918LCB9</accession>
<keyword evidence="5 6" id="KW-0472">Membrane</keyword>
<gene>
    <name evidence="7" type="ORF">GCM10010171_23640</name>
</gene>
<keyword evidence="8" id="KW-1185">Reference proteome</keyword>
<feature type="transmembrane region" description="Helical" evidence="6">
    <location>
        <begin position="140"/>
        <end position="159"/>
    </location>
</feature>
<feature type="transmembrane region" description="Helical" evidence="6">
    <location>
        <begin position="267"/>
        <end position="288"/>
    </location>
</feature>
<dbReference type="Pfam" id="PF02133">
    <property type="entry name" value="Transp_cyt_pur"/>
    <property type="match status" value="1"/>
</dbReference>
<evidence type="ECO:0000313" key="8">
    <source>
        <dbReference type="Proteomes" id="UP000660680"/>
    </source>
</evidence>
<dbReference type="PANTHER" id="PTHR30569:SF0">
    <property type="entry name" value="CYTOSINE PERMEASE"/>
    <property type="match status" value="1"/>
</dbReference>
<evidence type="ECO:0000256" key="4">
    <source>
        <dbReference type="ARBA" id="ARBA00022989"/>
    </source>
</evidence>
<proteinExistence type="inferred from homology"/>
<dbReference type="PANTHER" id="PTHR30569">
    <property type="entry name" value="CYTOSINE TRANSPORTER CODB"/>
    <property type="match status" value="1"/>
</dbReference>
<keyword evidence="4 6" id="KW-1133">Transmembrane helix</keyword>
<dbReference type="Gene3D" id="1.10.4160.10">
    <property type="entry name" value="Hydantoin permease"/>
    <property type="match status" value="1"/>
</dbReference>
<feature type="transmembrane region" description="Helical" evidence="6">
    <location>
        <begin position="411"/>
        <end position="431"/>
    </location>
</feature>
<dbReference type="GO" id="GO:0015209">
    <property type="term" value="F:cytosine transmembrane transporter activity"/>
    <property type="evidence" value="ECO:0007669"/>
    <property type="project" value="InterPro"/>
</dbReference>
<name>A0A918LCB9_9PSEU</name>
<evidence type="ECO:0000256" key="3">
    <source>
        <dbReference type="ARBA" id="ARBA00022692"/>
    </source>
</evidence>
<comment type="subcellular location">
    <subcellularLocation>
        <location evidence="1">Membrane</location>
        <topology evidence="1">Multi-pass membrane protein</topology>
    </subcellularLocation>
</comment>
<protein>
    <submittedName>
        <fullName evidence="7">Cytosine permease</fullName>
    </submittedName>
</protein>
<dbReference type="EMBL" id="BMRB01000002">
    <property type="protein sequence ID" value="GGS29597.1"/>
    <property type="molecule type" value="Genomic_DNA"/>
</dbReference>
<feature type="transmembrane region" description="Helical" evidence="6">
    <location>
        <begin position="97"/>
        <end position="120"/>
    </location>
</feature>
<evidence type="ECO:0000256" key="1">
    <source>
        <dbReference type="ARBA" id="ARBA00004141"/>
    </source>
</evidence>
<evidence type="ECO:0000256" key="5">
    <source>
        <dbReference type="ARBA" id="ARBA00023136"/>
    </source>
</evidence>
<feature type="transmembrane region" description="Helical" evidence="6">
    <location>
        <begin position="66"/>
        <end position="85"/>
    </location>
</feature>
<reference evidence="7" key="2">
    <citation type="submission" date="2020-09" db="EMBL/GenBank/DDBJ databases">
        <authorList>
            <person name="Sun Q."/>
            <person name="Ohkuma M."/>
        </authorList>
    </citation>
    <scope>NUCLEOTIDE SEQUENCE</scope>
    <source>
        <strain evidence="7">JCM 3276</strain>
    </source>
</reference>
<evidence type="ECO:0000256" key="2">
    <source>
        <dbReference type="ARBA" id="ARBA00008974"/>
    </source>
</evidence>
<comment type="similarity">
    <text evidence="2">Belongs to the purine-cytosine permease (2.A.39) family.</text>
</comment>
<feature type="transmembrane region" description="Helical" evidence="6">
    <location>
        <begin position="166"/>
        <end position="183"/>
    </location>
</feature>
<dbReference type="Proteomes" id="UP000660680">
    <property type="component" value="Unassembled WGS sequence"/>
</dbReference>
<feature type="transmembrane region" description="Helical" evidence="6">
    <location>
        <begin position="342"/>
        <end position="363"/>
    </location>
</feature>